<name>A0A1L3LIK7_9HYPH</name>
<evidence type="ECO:0000313" key="1">
    <source>
        <dbReference type="EMBL" id="APG89931.1"/>
    </source>
</evidence>
<organism evidence="1 2">
    <name type="scientific">Sinorhizobium americanum</name>
    <dbReference type="NCBI Taxonomy" id="194963"/>
    <lineage>
        <taxon>Bacteria</taxon>
        <taxon>Pseudomonadati</taxon>
        <taxon>Pseudomonadota</taxon>
        <taxon>Alphaproteobacteria</taxon>
        <taxon>Hyphomicrobiales</taxon>
        <taxon>Rhizobiaceae</taxon>
        <taxon>Sinorhizobium/Ensifer group</taxon>
        <taxon>Sinorhizobium</taxon>
    </lineage>
</organism>
<keyword evidence="2" id="KW-1185">Reference proteome</keyword>
<dbReference type="Proteomes" id="UP000182306">
    <property type="component" value="Chromosome"/>
</dbReference>
<accession>A0A1L3LIK7</accession>
<sequence>MGHSPGKYFAGNDLGHCQHFLRTARPDAAFALERRVRSGIHFAHDEQRHITEETIGDAAASTSLLKSRLDNS</sequence>
<dbReference type="KEGG" id="same:SAMCFNEI73_Ch0605"/>
<dbReference type="AlphaFoldDB" id="A0A1L3LIK7"/>
<gene>
    <name evidence="1" type="ORF">SAMCFNEI73_Ch0605</name>
</gene>
<dbReference type="STRING" id="194963.SAMCFNEI73_Ch0605"/>
<proteinExistence type="predicted"/>
<reference evidence="1 2" key="1">
    <citation type="submission" date="2015-10" db="EMBL/GenBank/DDBJ databases">
        <title>Genomic differences between typical nodule nitrogen-fixing rhizobial strains and those coming from bean seeds.</title>
        <authorList>
            <person name="Peralta H."/>
            <person name="Aguilar-Vera A."/>
            <person name="Diaz R."/>
            <person name="Mora Y."/>
            <person name="Martinez-Batallar G."/>
            <person name="Salazar E."/>
            <person name="Vargas-Lagunas C."/>
            <person name="Encarnacion S."/>
            <person name="Girard L."/>
            <person name="Mora J."/>
        </authorList>
    </citation>
    <scope>NUCLEOTIDE SEQUENCE [LARGE SCALE GENOMIC DNA]</scope>
    <source>
        <strain evidence="1 2">CFNEI 73</strain>
    </source>
</reference>
<dbReference type="EMBL" id="CP013107">
    <property type="protein sequence ID" value="APG89931.1"/>
    <property type="molecule type" value="Genomic_DNA"/>
</dbReference>
<evidence type="ECO:0000313" key="2">
    <source>
        <dbReference type="Proteomes" id="UP000182306"/>
    </source>
</evidence>
<protein>
    <submittedName>
        <fullName evidence="1">Uncharacterized protein</fullName>
    </submittedName>
</protein>